<gene>
    <name evidence="4" type="ORF">RQP52_29075</name>
</gene>
<proteinExistence type="predicted"/>
<feature type="domain" description="DUF4910" evidence="3">
    <location>
        <begin position="22"/>
        <end position="359"/>
    </location>
</feature>
<keyword evidence="5" id="KW-1185">Reference proteome</keyword>
<comment type="caution">
    <text evidence="4">The sequence shown here is derived from an EMBL/GenBank/DDBJ whole genome shotgun (WGS) entry which is preliminary data.</text>
</comment>
<sequence>MYEHFEWFLNKERVDEAGQEMYDLMARLYPITRSITGNGVRETLKIIQEYIPLNIHEVPTGTQVFDWEVPNEWNVEDAYIKDSRGVRVVDFQKSNLHVLNYSVPIHAKMTLDELKNHLFTLPDYPEWTPYLTSYYRKDWGFCLPHNLLQSLPDDLYEVKIESTLKPGFVTWGELYLPGETEEEILLSCYVCHPSMCNDSLSGVVLLTLIGQLLTHLKRRHSFRLLFIPETIGAITWLHENQDKVGRIKCGLVATCLGDPGQSTYKRTKHGNHYLDKVVEKVLEDSGEPFQIIDFFPMGSDERQFSSPGFNLPVGSLMRTPYGRFPQYHSSADNLDFVGSSYLANTYQKYLQVLHVLESDDRYLNLNPKCEPQLGKRGLYSSVGGQKNAQDIQFAMLWVLNFSDGQNSLLDIARRSGMPYELIVRAAKDLQGSELLVSVMQTDERLYARRTR</sequence>
<evidence type="ECO:0000313" key="4">
    <source>
        <dbReference type="EMBL" id="MDU0205144.1"/>
    </source>
</evidence>
<dbReference type="SUPFAM" id="SSF53187">
    <property type="entry name" value="Zn-dependent exopeptidases"/>
    <property type="match status" value="1"/>
</dbReference>
<name>A0ABU3RLH7_9BACL</name>
<dbReference type="EMBL" id="JAWCUD010000012">
    <property type="protein sequence ID" value="MDU0205144.1"/>
    <property type="molecule type" value="Genomic_DNA"/>
</dbReference>
<dbReference type="Gene3D" id="3.50.30.90">
    <property type="match status" value="1"/>
</dbReference>
<dbReference type="Gene3D" id="1.10.10.10">
    <property type="entry name" value="Winged helix-like DNA-binding domain superfamily/Winged helix DNA-binding domain"/>
    <property type="match status" value="1"/>
</dbReference>
<dbReference type="InterPro" id="IPR032610">
    <property type="entry name" value="DUF2172"/>
</dbReference>
<evidence type="ECO:0000313" key="5">
    <source>
        <dbReference type="Proteomes" id="UP001260980"/>
    </source>
</evidence>
<dbReference type="InterPro" id="IPR032622">
    <property type="entry name" value="UCP01524_HTH"/>
</dbReference>
<feature type="domain" description="UCP01524 winged helix-turn-helix" evidence="2">
    <location>
        <begin position="361"/>
        <end position="436"/>
    </location>
</feature>
<organism evidence="4 5">
    <name type="scientific">Paenibacillus violae</name>
    <dbReference type="NCBI Taxonomy" id="3077234"/>
    <lineage>
        <taxon>Bacteria</taxon>
        <taxon>Bacillati</taxon>
        <taxon>Bacillota</taxon>
        <taxon>Bacilli</taxon>
        <taxon>Bacillales</taxon>
        <taxon>Paenibacillaceae</taxon>
        <taxon>Paenibacillus</taxon>
    </lineage>
</organism>
<dbReference type="InterPro" id="IPR032589">
    <property type="entry name" value="DUF4910"/>
</dbReference>
<feature type="domain" description="DUF2172" evidence="1">
    <location>
        <begin position="72"/>
        <end position="163"/>
    </location>
</feature>
<dbReference type="InterPro" id="IPR036388">
    <property type="entry name" value="WH-like_DNA-bd_sf"/>
</dbReference>
<dbReference type="Gene3D" id="3.40.630.10">
    <property type="entry name" value="Zn peptidases"/>
    <property type="match status" value="1"/>
</dbReference>
<dbReference type="Proteomes" id="UP001260980">
    <property type="component" value="Unassembled WGS sequence"/>
</dbReference>
<evidence type="ECO:0000259" key="2">
    <source>
        <dbReference type="Pfam" id="PF16221"/>
    </source>
</evidence>
<evidence type="ECO:0000259" key="3">
    <source>
        <dbReference type="Pfam" id="PF16254"/>
    </source>
</evidence>
<dbReference type="RefSeq" id="WP_315955091.1">
    <property type="nucleotide sequence ID" value="NZ_JAWCUD010000012.1"/>
</dbReference>
<accession>A0ABU3RLH7</accession>
<dbReference type="Pfam" id="PF16221">
    <property type="entry name" value="HTH_47"/>
    <property type="match status" value="1"/>
</dbReference>
<reference evidence="4 5" key="1">
    <citation type="submission" date="2023-10" db="EMBL/GenBank/DDBJ databases">
        <title>Paenibacillus strain PFR10 Genome sequencing and assembly.</title>
        <authorList>
            <person name="Kim I."/>
        </authorList>
    </citation>
    <scope>NUCLEOTIDE SEQUENCE [LARGE SCALE GENOMIC DNA]</scope>
    <source>
        <strain evidence="4 5">PFR10</strain>
    </source>
</reference>
<dbReference type="PIRSF" id="PIRSF015244">
    <property type="entry name" value="UCP015244"/>
    <property type="match status" value="1"/>
</dbReference>
<evidence type="ECO:0000259" key="1">
    <source>
        <dbReference type="Pfam" id="PF09940"/>
    </source>
</evidence>
<dbReference type="Pfam" id="PF09940">
    <property type="entry name" value="DUF2172"/>
    <property type="match status" value="1"/>
</dbReference>
<dbReference type="InterPro" id="IPR012353">
    <property type="entry name" value="UCP015244"/>
</dbReference>
<dbReference type="Pfam" id="PF16254">
    <property type="entry name" value="DUF4910"/>
    <property type="match status" value="1"/>
</dbReference>
<protein>
    <submittedName>
        <fullName evidence="4">DUF4910 domain-containing protein</fullName>
    </submittedName>
</protein>